<evidence type="ECO:0000313" key="2">
    <source>
        <dbReference type="WBParaSite" id="JU765_v2.g13580.t1"/>
    </source>
</evidence>
<evidence type="ECO:0000313" key="1">
    <source>
        <dbReference type="Proteomes" id="UP000887576"/>
    </source>
</evidence>
<dbReference type="WBParaSite" id="JU765_v2.g13580.t1">
    <property type="protein sequence ID" value="JU765_v2.g13580.t1"/>
    <property type="gene ID" value="JU765_v2.g13580"/>
</dbReference>
<organism evidence="1 2">
    <name type="scientific">Panagrolaimus sp. JU765</name>
    <dbReference type="NCBI Taxonomy" id="591449"/>
    <lineage>
        <taxon>Eukaryota</taxon>
        <taxon>Metazoa</taxon>
        <taxon>Ecdysozoa</taxon>
        <taxon>Nematoda</taxon>
        <taxon>Chromadorea</taxon>
        <taxon>Rhabditida</taxon>
        <taxon>Tylenchina</taxon>
        <taxon>Panagrolaimomorpha</taxon>
        <taxon>Panagrolaimoidea</taxon>
        <taxon>Panagrolaimidae</taxon>
        <taxon>Panagrolaimus</taxon>
    </lineage>
</organism>
<proteinExistence type="predicted"/>
<sequence length="120" mass="13750">MAIKRAVEIFFRRMFIRFTSTSTRTMMPAQQFKPSTATSSTFPQPPDPLSCCGSGCANCVWIQYADEISAYFDQPKVQPSNAHKILNKYKAVKEEMEKNVEDENLRSYLLMEIKAKLAKK</sequence>
<accession>A0AC34Q6N1</accession>
<name>A0AC34Q6N1_9BILA</name>
<protein>
    <submittedName>
        <fullName evidence="2">Oxidoreductase-like domain-containing protein</fullName>
    </submittedName>
</protein>
<dbReference type="Proteomes" id="UP000887576">
    <property type="component" value="Unplaced"/>
</dbReference>
<reference evidence="2" key="1">
    <citation type="submission" date="2022-11" db="UniProtKB">
        <authorList>
            <consortium name="WormBaseParasite"/>
        </authorList>
    </citation>
    <scope>IDENTIFICATION</scope>
</reference>